<dbReference type="GO" id="GO:0016020">
    <property type="term" value="C:membrane"/>
    <property type="evidence" value="ECO:0007669"/>
    <property type="project" value="UniProtKB-SubCell"/>
</dbReference>
<accession>A0A418WI35</accession>
<evidence type="ECO:0000313" key="6">
    <source>
        <dbReference type="EMBL" id="RJF89704.1"/>
    </source>
</evidence>
<feature type="transmembrane region" description="Helical" evidence="5">
    <location>
        <begin position="124"/>
        <end position="151"/>
    </location>
</feature>
<sequence>MGGGGGRFAATAVLPSARREAWRGTQMSLELYMLLLAALIPLVMVAVQGTALTLKMGMGPLLGNRERFAPPAGWPGRYIRAHANQIENLVPFGLLILVAHAAGVSNEVTRVAAEVFLGARLVHAASYIAGILYIRTAAFYAGLLAMFAIALQLL</sequence>
<dbReference type="InterPro" id="IPR023352">
    <property type="entry name" value="MAPEG-like_dom_sf"/>
</dbReference>
<dbReference type="AlphaFoldDB" id="A0A418WI35"/>
<dbReference type="SUPFAM" id="SSF161084">
    <property type="entry name" value="MAPEG domain-like"/>
    <property type="match status" value="1"/>
</dbReference>
<gene>
    <name evidence="6" type="ORF">D3874_24305</name>
</gene>
<protein>
    <submittedName>
        <fullName evidence="6">MAPEG family protein</fullName>
    </submittedName>
</protein>
<dbReference type="Pfam" id="PF01124">
    <property type="entry name" value="MAPEG"/>
    <property type="match status" value="1"/>
</dbReference>
<keyword evidence="2 5" id="KW-0812">Transmembrane</keyword>
<dbReference type="EMBL" id="QYUK01000011">
    <property type="protein sequence ID" value="RJF89704.1"/>
    <property type="molecule type" value="Genomic_DNA"/>
</dbReference>
<evidence type="ECO:0000256" key="1">
    <source>
        <dbReference type="ARBA" id="ARBA00004370"/>
    </source>
</evidence>
<keyword evidence="3 5" id="KW-1133">Transmembrane helix</keyword>
<evidence type="ECO:0000313" key="7">
    <source>
        <dbReference type="Proteomes" id="UP000284605"/>
    </source>
</evidence>
<dbReference type="PANTHER" id="PTHR35371:SF1">
    <property type="entry name" value="BLR7753 PROTEIN"/>
    <property type="match status" value="1"/>
</dbReference>
<dbReference type="InterPro" id="IPR001129">
    <property type="entry name" value="Membr-assoc_MAPEG"/>
</dbReference>
<dbReference type="PANTHER" id="PTHR35371">
    <property type="entry name" value="INNER MEMBRANE PROTEIN"/>
    <property type="match status" value="1"/>
</dbReference>
<feature type="transmembrane region" description="Helical" evidence="5">
    <location>
        <begin position="31"/>
        <end position="54"/>
    </location>
</feature>
<name>A0A418WI35_9PROT</name>
<keyword evidence="4 5" id="KW-0472">Membrane</keyword>
<evidence type="ECO:0000256" key="3">
    <source>
        <dbReference type="ARBA" id="ARBA00022989"/>
    </source>
</evidence>
<evidence type="ECO:0000256" key="4">
    <source>
        <dbReference type="ARBA" id="ARBA00023136"/>
    </source>
</evidence>
<dbReference type="Gene3D" id="1.20.120.550">
    <property type="entry name" value="Membrane associated eicosanoid/glutathione metabolism-like domain"/>
    <property type="match status" value="1"/>
</dbReference>
<reference evidence="6 7" key="1">
    <citation type="submission" date="2018-09" db="EMBL/GenBank/DDBJ databases">
        <authorList>
            <person name="Zhu H."/>
        </authorList>
    </citation>
    <scope>NUCLEOTIDE SEQUENCE [LARGE SCALE GENOMIC DNA]</scope>
    <source>
        <strain evidence="6 7">K1W22B-8</strain>
    </source>
</reference>
<comment type="caution">
    <text evidence="6">The sequence shown here is derived from an EMBL/GenBank/DDBJ whole genome shotgun (WGS) entry which is preliminary data.</text>
</comment>
<organism evidence="6 7">
    <name type="scientific">Oleomonas cavernae</name>
    <dbReference type="NCBI Taxonomy" id="2320859"/>
    <lineage>
        <taxon>Bacteria</taxon>
        <taxon>Pseudomonadati</taxon>
        <taxon>Pseudomonadota</taxon>
        <taxon>Alphaproteobacteria</taxon>
        <taxon>Acetobacterales</taxon>
        <taxon>Acetobacteraceae</taxon>
        <taxon>Oleomonas</taxon>
    </lineage>
</organism>
<proteinExistence type="predicted"/>
<keyword evidence="7" id="KW-1185">Reference proteome</keyword>
<evidence type="ECO:0000256" key="2">
    <source>
        <dbReference type="ARBA" id="ARBA00022692"/>
    </source>
</evidence>
<dbReference type="Proteomes" id="UP000284605">
    <property type="component" value="Unassembled WGS sequence"/>
</dbReference>
<evidence type="ECO:0000256" key="5">
    <source>
        <dbReference type="SAM" id="Phobius"/>
    </source>
</evidence>
<comment type="subcellular location">
    <subcellularLocation>
        <location evidence="1">Membrane</location>
    </subcellularLocation>
</comment>